<sequence>MTRVLGTTAECSTRPSAGKKPPRKSVAATQASPLVFPAALSRSVGAPGETGSETSATHRQRGFERGTPRELDDNLPVPRAAHHDRVTVASLRRTCPHDRPTPGVLRASPSFRDIFSSVQGVLAGLGRAYAADRSMLRGCSRRPSARSLSETETVSPCNMSTPGAKNNGARSGDPRRRQKQELSSEAAVLCAPPGGVLSGTKRAVGTLWNAAATRKASHASAERSAGYEPSAHPSMSQQCVMAVPRVVRRRDEAHRSPNPSYPADGTRSPLPPMRLEGWDGAAYLTRAALEELVRAREESHGSDDSPCLLWTLPMAQWRLTDTDALATRTPSLARQKRIRDASCLGGASMASRTRRFGCTTPLSQVTSRQGRTDSEQRGQGVKKVRGTSEVSRAADGKESAAVTGEEEDAGAGIGERRTCAGKCKRDVEQRTRRTDRTATLDDDVPHDAVWTTTAGLGAAAVAADLPKASMMTVPRSRNPPGNNIRCFLKSLGYRGNLGANADSYGLGGG</sequence>
<gene>
    <name evidence="1" type="ORF">HPB47_007797</name>
</gene>
<evidence type="ECO:0000313" key="1">
    <source>
        <dbReference type="EMBL" id="KAG0415044.1"/>
    </source>
</evidence>
<dbReference type="Proteomes" id="UP000805193">
    <property type="component" value="Unassembled WGS sequence"/>
</dbReference>
<evidence type="ECO:0000313" key="2">
    <source>
        <dbReference type="Proteomes" id="UP000805193"/>
    </source>
</evidence>
<keyword evidence="2" id="KW-1185">Reference proteome</keyword>
<organism evidence="1 2">
    <name type="scientific">Ixodes persulcatus</name>
    <name type="common">Taiga tick</name>
    <dbReference type="NCBI Taxonomy" id="34615"/>
    <lineage>
        <taxon>Eukaryota</taxon>
        <taxon>Metazoa</taxon>
        <taxon>Ecdysozoa</taxon>
        <taxon>Arthropoda</taxon>
        <taxon>Chelicerata</taxon>
        <taxon>Arachnida</taxon>
        <taxon>Acari</taxon>
        <taxon>Parasitiformes</taxon>
        <taxon>Ixodida</taxon>
        <taxon>Ixodoidea</taxon>
        <taxon>Ixodidae</taxon>
        <taxon>Ixodinae</taxon>
        <taxon>Ixodes</taxon>
    </lineage>
</organism>
<reference evidence="1 2" key="1">
    <citation type="journal article" date="2020" name="Cell">
        <title>Large-Scale Comparative Analyses of Tick Genomes Elucidate Their Genetic Diversity and Vector Capacities.</title>
        <authorList>
            <consortium name="Tick Genome and Microbiome Consortium (TIGMIC)"/>
            <person name="Jia N."/>
            <person name="Wang J."/>
            <person name="Shi W."/>
            <person name="Du L."/>
            <person name="Sun Y."/>
            <person name="Zhan W."/>
            <person name="Jiang J.F."/>
            <person name="Wang Q."/>
            <person name="Zhang B."/>
            <person name="Ji P."/>
            <person name="Bell-Sakyi L."/>
            <person name="Cui X.M."/>
            <person name="Yuan T.T."/>
            <person name="Jiang B.G."/>
            <person name="Yang W.F."/>
            <person name="Lam T.T."/>
            <person name="Chang Q.C."/>
            <person name="Ding S.J."/>
            <person name="Wang X.J."/>
            <person name="Zhu J.G."/>
            <person name="Ruan X.D."/>
            <person name="Zhao L."/>
            <person name="Wei J.T."/>
            <person name="Ye R.Z."/>
            <person name="Que T.C."/>
            <person name="Du C.H."/>
            <person name="Zhou Y.H."/>
            <person name="Cheng J.X."/>
            <person name="Dai P.F."/>
            <person name="Guo W.B."/>
            <person name="Han X.H."/>
            <person name="Huang E.J."/>
            <person name="Li L.F."/>
            <person name="Wei W."/>
            <person name="Gao Y.C."/>
            <person name="Liu J.Z."/>
            <person name="Shao H.Z."/>
            <person name="Wang X."/>
            <person name="Wang C.C."/>
            <person name="Yang T.C."/>
            <person name="Huo Q.B."/>
            <person name="Li W."/>
            <person name="Chen H.Y."/>
            <person name="Chen S.E."/>
            <person name="Zhou L.G."/>
            <person name="Ni X.B."/>
            <person name="Tian J.H."/>
            <person name="Sheng Y."/>
            <person name="Liu T."/>
            <person name="Pan Y.S."/>
            <person name="Xia L.Y."/>
            <person name="Li J."/>
            <person name="Zhao F."/>
            <person name="Cao W.C."/>
        </authorList>
    </citation>
    <scope>NUCLEOTIDE SEQUENCE [LARGE SCALE GENOMIC DNA]</scope>
    <source>
        <strain evidence="1">Iper-2018</strain>
    </source>
</reference>
<proteinExistence type="predicted"/>
<name>A0AC60P6H6_IXOPE</name>
<comment type="caution">
    <text evidence="1">The sequence shown here is derived from an EMBL/GenBank/DDBJ whole genome shotgun (WGS) entry which is preliminary data.</text>
</comment>
<protein>
    <submittedName>
        <fullName evidence="1">Uncharacterized protein</fullName>
    </submittedName>
</protein>
<accession>A0AC60P6H6</accession>
<dbReference type="EMBL" id="JABSTQ010011119">
    <property type="protein sequence ID" value="KAG0415044.1"/>
    <property type="molecule type" value="Genomic_DNA"/>
</dbReference>